<evidence type="ECO:0000313" key="2">
    <source>
        <dbReference type="Proteomes" id="UP000017836"/>
    </source>
</evidence>
<sequence length="222" mass="24613">MATDGLDVATFRAKDQPRLSMDPAAAIASNACWILVGCYCCYNINILLNMVEGSYVTHKMLDSFSNSTFGASCEYESHMGWELGDHDEGVAAHHDLYWDANVSLNQFSVHDDVNVFLRESSTNLLHDDDSHKSKEVNVDTLSREASATATKEQIHNRITAGNGDVVHGKETISMGAHNLHEHSECVTTDMRFGHLDGDMVAHRAMLLSESSKTSRQRYSFIS</sequence>
<dbReference type="EMBL" id="KI397552">
    <property type="protein sequence ID" value="ERM93886.1"/>
    <property type="molecule type" value="Genomic_DNA"/>
</dbReference>
<dbReference type="Gramene" id="ERM93886">
    <property type="protein sequence ID" value="ERM93886"/>
    <property type="gene ID" value="AMTR_s00139p00102940"/>
</dbReference>
<proteinExistence type="predicted"/>
<name>W1NEN3_AMBTC</name>
<gene>
    <name evidence="1" type="ORF">AMTR_s00139p00102940</name>
</gene>
<dbReference type="HOGENOM" id="CLU_1246855_0_0_1"/>
<keyword evidence="2" id="KW-1185">Reference proteome</keyword>
<reference evidence="2" key="1">
    <citation type="journal article" date="2013" name="Science">
        <title>The Amborella genome and the evolution of flowering plants.</title>
        <authorList>
            <consortium name="Amborella Genome Project"/>
        </authorList>
    </citation>
    <scope>NUCLEOTIDE SEQUENCE [LARGE SCALE GENOMIC DNA]</scope>
</reference>
<protein>
    <submittedName>
        <fullName evidence="1">Uncharacterized protein</fullName>
    </submittedName>
</protein>
<accession>W1NEN3</accession>
<dbReference type="Proteomes" id="UP000017836">
    <property type="component" value="Unassembled WGS sequence"/>
</dbReference>
<organism evidence="1 2">
    <name type="scientific">Amborella trichopoda</name>
    <dbReference type="NCBI Taxonomy" id="13333"/>
    <lineage>
        <taxon>Eukaryota</taxon>
        <taxon>Viridiplantae</taxon>
        <taxon>Streptophyta</taxon>
        <taxon>Embryophyta</taxon>
        <taxon>Tracheophyta</taxon>
        <taxon>Spermatophyta</taxon>
        <taxon>Magnoliopsida</taxon>
        <taxon>Amborellales</taxon>
        <taxon>Amborellaceae</taxon>
        <taxon>Amborella</taxon>
    </lineage>
</organism>
<evidence type="ECO:0000313" key="1">
    <source>
        <dbReference type="EMBL" id="ERM93886.1"/>
    </source>
</evidence>
<dbReference type="AlphaFoldDB" id="W1NEN3"/>